<comment type="caution">
    <text evidence="2">Lacks conserved residue(s) required for the propagation of feature annotation.</text>
</comment>
<dbReference type="EMBL" id="BTRK01000006">
    <property type="protein sequence ID" value="GMR56882.1"/>
    <property type="molecule type" value="Genomic_DNA"/>
</dbReference>
<dbReference type="AlphaFoldDB" id="A0AAN5D6E3"/>
<dbReference type="Pfam" id="PF00431">
    <property type="entry name" value="CUB"/>
    <property type="match status" value="1"/>
</dbReference>
<dbReference type="InterPro" id="IPR050976">
    <property type="entry name" value="Snaclec"/>
</dbReference>
<feature type="domain" description="CUB" evidence="3">
    <location>
        <begin position="36"/>
        <end position="150"/>
    </location>
</feature>
<evidence type="ECO:0000259" key="3">
    <source>
        <dbReference type="PROSITE" id="PS01180"/>
    </source>
</evidence>
<dbReference type="Proteomes" id="UP001328107">
    <property type="component" value="Unassembled WGS sequence"/>
</dbReference>
<organism evidence="4 5">
    <name type="scientific">Pristionchus mayeri</name>
    <dbReference type="NCBI Taxonomy" id="1317129"/>
    <lineage>
        <taxon>Eukaryota</taxon>
        <taxon>Metazoa</taxon>
        <taxon>Ecdysozoa</taxon>
        <taxon>Nematoda</taxon>
        <taxon>Chromadorea</taxon>
        <taxon>Rhabditida</taxon>
        <taxon>Rhabditina</taxon>
        <taxon>Diplogasteromorpha</taxon>
        <taxon>Diplogasteroidea</taxon>
        <taxon>Neodiplogasteridae</taxon>
        <taxon>Pristionchus</taxon>
    </lineage>
</organism>
<keyword evidence="1" id="KW-1015">Disulfide bond</keyword>
<evidence type="ECO:0000313" key="5">
    <source>
        <dbReference type="Proteomes" id="UP001328107"/>
    </source>
</evidence>
<dbReference type="PANTHER" id="PTHR22991:SF40">
    <property type="entry name" value="PROTEIN CBG13490"/>
    <property type="match status" value="1"/>
</dbReference>
<dbReference type="PROSITE" id="PS01180">
    <property type="entry name" value="CUB"/>
    <property type="match status" value="1"/>
</dbReference>
<gene>
    <name evidence="4" type="ORF">PMAYCL1PPCAC_27077</name>
</gene>
<protein>
    <recommendedName>
        <fullName evidence="3">CUB domain-containing protein</fullName>
    </recommendedName>
</protein>
<evidence type="ECO:0000256" key="1">
    <source>
        <dbReference type="ARBA" id="ARBA00023157"/>
    </source>
</evidence>
<dbReference type="SMART" id="SM00042">
    <property type="entry name" value="CUB"/>
    <property type="match status" value="1"/>
</dbReference>
<dbReference type="InterPro" id="IPR035914">
    <property type="entry name" value="Sperma_CUB_dom_sf"/>
</dbReference>
<name>A0AAN5D6E3_9BILA</name>
<keyword evidence="5" id="KW-1185">Reference proteome</keyword>
<sequence length="174" mass="19497">MDTSTPAGLWMNIDCSEKLPVACIRKANAFVTPTRCLDGPWTEDTIITSPGFPYNASTPCEYFFNVADGKRVEVEIVVLEANSCCDFLVLTDGFLGGHIIANLTGAVTNVTYITSSTNLMRVSWQPNGGVNVMGVAVKSLLGFSYWKFFIPFSDMFHLRYIYAYYILYMKHIRK</sequence>
<proteinExistence type="predicted"/>
<accession>A0AAN5D6E3</accession>
<reference evidence="5" key="1">
    <citation type="submission" date="2022-10" db="EMBL/GenBank/DDBJ databases">
        <title>Genome assembly of Pristionchus species.</title>
        <authorList>
            <person name="Yoshida K."/>
            <person name="Sommer R.J."/>
        </authorList>
    </citation>
    <scope>NUCLEOTIDE SEQUENCE [LARGE SCALE GENOMIC DNA]</scope>
    <source>
        <strain evidence="5">RS5460</strain>
    </source>
</reference>
<comment type="caution">
    <text evidence="4">The sequence shown here is derived from an EMBL/GenBank/DDBJ whole genome shotgun (WGS) entry which is preliminary data.</text>
</comment>
<evidence type="ECO:0000313" key="4">
    <source>
        <dbReference type="EMBL" id="GMR56882.1"/>
    </source>
</evidence>
<dbReference type="Gene3D" id="2.60.120.290">
    <property type="entry name" value="Spermadhesin, CUB domain"/>
    <property type="match status" value="1"/>
</dbReference>
<dbReference type="InterPro" id="IPR000859">
    <property type="entry name" value="CUB_dom"/>
</dbReference>
<dbReference type="PANTHER" id="PTHR22991">
    <property type="entry name" value="PROTEIN CBG13490"/>
    <property type="match status" value="1"/>
</dbReference>
<evidence type="ECO:0000256" key="2">
    <source>
        <dbReference type="PROSITE-ProRule" id="PRU00059"/>
    </source>
</evidence>
<dbReference type="SUPFAM" id="SSF49854">
    <property type="entry name" value="Spermadhesin, CUB domain"/>
    <property type="match status" value="1"/>
</dbReference>